<dbReference type="InterPro" id="IPR042258">
    <property type="entry name" value="DGOK_N"/>
</dbReference>
<protein>
    <submittedName>
        <fullName evidence="1">2-dehydro-3-deoxygalactonokinase DgoK1</fullName>
        <ecNumber evidence="1">2.7.1.58</ecNumber>
    </submittedName>
</protein>
<comment type="caution">
    <text evidence="1">The sequence shown here is derived from an EMBL/GenBank/DDBJ whole genome shotgun (WGS) entry which is preliminary data.</text>
</comment>
<accession>A0ABM9K766</accession>
<dbReference type="Proteomes" id="UP001189757">
    <property type="component" value="Unassembled WGS sequence"/>
</dbReference>
<sequence length="323" mass="34755">MTAQAGLIAQENTVDTDAVAPALVAVDWGTSSFRAAIVRADGTILRSMSAGKGIAKIPGRDFSQAFRQLLSSWEAELASLPIYLCGMVGSRQGWVETTYQECPAGFEDIARGTTRCKIDGMELRFIPGLHRYDNVAGHDVMRGEETQVIGGMTLGRERIVVTPGTHSKWILTEGQSVRHFRTFMTGDIFAAMRGHTILAHSMDEGSTLASPGEVSFEQGVRQGFRTNALMGELFSVRTRSLFSEPGFHAASYLSGLLIGSEFASGVALYPAATREGVTVIGSAALMPFYVRAAQCLGIDTEVVDGEASVLGCYRLARLNGEAW</sequence>
<dbReference type="EMBL" id="CATZLL010000011">
    <property type="protein sequence ID" value="CAJ0817931.1"/>
    <property type="molecule type" value="Genomic_DNA"/>
</dbReference>
<proteinExistence type="predicted"/>
<organism evidence="1 2">
    <name type="scientific">Ralstonia flaminis</name>
    <dbReference type="NCBI Taxonomy" id="3058597"/>
    <lineage>
        <taxon>Bacteria</taxon>
        <taxon>Pseudomonadati</taxon>
        <taxon>Pseudomonadota</taxon>
        <taxon>Betaproteobacteria</taxon>
        <taxon>Burkholderiales</taxon>
        <taxon>Burkholderiaceae</taxon>
        <taxon>Ralstonia</taxon>
    </lineage>
</organism>
<name>A0ABM9K766_9RALS</name>
<dbReference type="Gene3D" id="3.30.420.300">
    <property type="entry name" value="2-keto-3-deoxy-galactonokinase, substrate binding domain"/>
    <property type="match status" value="1"/>
</dbReference>
<keyword evidence="1" id="KW-0808">Transferase</keyword>
<dbReference type="InterPro" id="IPR042257">
    <property type="entry name" value="DGOK_C"/>
</dbReference>
<dbReference type="EC" id="2.7.1.58" evidence="1"/>
<reference evidence="1 2" key="1">
    <citation type="submission" date="2023-07" db="EMBL/GenBank/DDBJ databases">
        <authorList>
            <person name="Peeters C."/>
        </authorList>
    </citation>
    <scope>NUCLEOTIDE SEQUENCE [LARGE SCALE GENOMIC DNA]</scope>
    <source>
        <strain evidence="1 2">LMG 18101</strain>
    </source>
</reference>
<keyword evidence="2" id="KW-1185">Reference proteome</keyword>
<dbReference type="CDD" id="cd24012">
    <property type="entry name" value="ASKHA_NBD_KDGal-kinase"/>
    <property type="match status" value="1"/>
</dbReference>
<gene>
    <name evidence="1" type="primary">dgoK1</name>
    <name evidence="1" type="ORF">LMG18101_03437</name>
</gene>
<dbReference type="Gene3D" id="3.30.420.310">
    <property type="entry name" value="2-keto-3-deoxy-galactonokinase, C-terminal domain"/>
    <property type="match status" value="1"/>
</dbReference>
<evidence type="ECO:0000313" key="2">
    <source>
        <dbReference type="Proteomes" id="UP001189757"/>
    </source>
</evidence>
<dbReference type="GO" id="GO:0008671">
    <property type="term" value="F:2-dehydro-3-deoxygalactonokinase activity"/>
    <property type="evidence" value="ECO:0007669"/>
    <property type="project" value="UniProtKB-EC"/>
</dbReference>
<evidence type="ECO:0000313" key="1">
    <source>
        <dbReference type="EMBL" id="CAJ0817931.1"/>
    </source>
</evidence>
<dbReference type="Pfam" id="PF05035">
    <property type="entry name" value="DGOK"/>
    <property type="match status" value="1"/>
</dbReference>
<dbReference type="RefSeq" id="WP_316681733.1">
    <property type="nucleotide sequence ID" value="NZ_CATZLL010000011.1"/>
</dbReference>
<dbReference type="InterPro" id="IPR007729">
    <property type="entry name" value="DGOK"/>
</dbReference>